<keyword evidence="1" id="KW-0732">Signal</keyword>
<evidence type="ECO:0000313" key="2">
    <source>
        <dbReference type="EnsemblMetazoa" id="CJA00372.1"/>
    </source>
</evidence>
<dbReference type="AlphaFoldDB" id="A0A8R1HIQ6"/>
<evidence type="ECO:0000256" key="1">
    <source>
        <dbReference type="SAM" id="SignalP"/>
    </source>
</evidence>
<reference evidence="2" key="2">
    <citation type="submission" date="2022-06" db="UniProtKB">
        <authorList>
            <consortium name="EnsemblMetazoa"/>
        </authorList>
    </citation>
    <scope>IDENTIFICATION</scope>
    <source>
        <strain evidence="2">DF5081</strain>
    </source>
</reference>
<dbReference type="Proteomes" id="UP000005237">
    <property type="component" value="Unassembled WGS sequence"/>
</dbReference>
<dbReference type="PANTHER" id="PTHR34401:SF3">
    <property type="entry name" value="DB DOMAIN-CONTAINING PROTEIN"/>
    <property type="match status" value="1"/>
</dbReference>
<sequence>MYIVSVLLLSAIVPLATAQMVRQCGCTEIEQCLGQATGGFMQCADQCQNHVAAMGASYPALRQCMLAKEPVIARAANCQKNNLQNSCSRTGGGMVRKRYPETLKLAAFTEVNSILQRSGIQAEAKAFLSVGKKFAACVMKCMDRGSTGNCYKKLKCGLELPPDSVLVQSTKQCAISAGFDTNGVRQLCNCVAGTGVRNLAPLCNRIVIS</sequence>
<evidence type="ECO:0008006" key="4">
    <source>
        <dbReference type="Google" id="ProtNLM"/>
    </source>
</evidence>
<organism evidence="2 3">
    <name type="scientific">Caenorhabditis japonica</name>
    <dbReference type="NCBI Taxonomy" id="281687"/>
    <lineage>
        <taxon>Eukaryota</taxon>
        <taxon>Metazoa</taxon>
        <taxon>Ecdysozoa</taxon>
        <taxon>Nematoda</taxon>
        <taxon>Chromadorea</taxon>
        <taxon>Rhabditida</taxon>
        <taxon>Rhabditina</taxon>
        <taxon>Rhabditomorpha</taxon>
        <taxon>Rhabditoidea</taxon>
        <taxon>Rhabditidae</taxon>
        <taxon>Peloderinae</taxon>
        <taxon>Caenorhabditis</taxon>
    </lineage>
</organism>
<protein>
    <recommendedName>
        <fullName evidence="4">DUF19 domain-containing protein</fullName>
    </recommendedName>
</protein>
<dbReference type="EnsemblMetazoa" id="CJA00372.1">
    <property type="protein sequence ID" value="CJA00372.1"/>
    <property type="gene ID" value="WBGene00119576"/>
</dbReference>
<evidence type="ECO:0000313" key="3">
    <source>
        <dbReference type="Proteomes" id="UP000005237"/>
    </source>
</evidence>
<keyword evidence="3" id="KW-1185">Reference proteome</keyword>
<proteinExistence type="predicted"/>
<dbReference type="OMA" id="CADQCQN"/>
<reference evidence="3" key="1">
    <citation type="submission" date="2010-08" db="EMBL/GenBank/DDBJ databases">
        <authorList>
            <consortium name="Caenorhabditis japonica Sequencing Consortium"/>
            <person name="Wilson R.K."/>
        </authorList>
    </citation>
    <scope>NUCLEOTIDE SEQUENCE [LARGE SCALE GENOMIC DNA]</scope>
    <source>
        <strain evidence="3">DF5081</strain>
    </source>
</reference>
<name>A0A8R1HIQ6_CAEJA</name>
<feature type="chain" id="PRO_5035812969" description="DUF19 domain-containing protein" evidence="1">
    <location>
        <begin position="19"/>
        <end position="209"/>
    </location>
</feature>
<dbReference type="PANTHER" id="PTHR34401">
    <property type="entry name" value="PROTEIN CBG12388-RELATED"/>
    <property type="match status" value="1"/>
</dbReference>
<accession>A0A8R1HIQ6</accession>
<feature type="signal peptide" evidence="1">
    <location>
        <begin position="1"/>
        <end position="18"/>
    </location>
</feature>